<evidence type="ECO:0008006" key="3">
    <source>
        <dbReference type="Google" id="ProtNLM"/>
    </source>
</evidence>
<dbReference type="InterPro" id="IPR032675">
    <property type="entry name" value="LRR_dom_sf"/>
</dbReference>
<dbReference type="GO" id="GO:0031146">
    <property type="term" value="P:SCF-dependent proteasomal ubiquitin-dependent protein catabolic process"/>
    <property type="evidence" value="ECO:0007669"/>
    <property type="project" value="TreeGrafter"/>
</dbReference>
<evidence type="ECO:0000313" key="2">
    <source>
        <dbReference type="Proteomes" id="UP000274822"/>
    </source>
</evidence>
<comment type="caution">
    <text evidence="1">The sequence shown here is derived from an EMBL/GenBank/DDBJ whole genome shotgun (WGS) entry which is preliminary data.</text>
</comment>
<dbReference type="PANTHER" id="PTHR13318">
    <property type="entry name" value="PARTNER OF PAIRED, ISOFORM B-RELATED"/>
    <property type="match status" value="1"/>
</dbReference>
<name>A0A433Q1U4_9FUNG</name>
<dbReference type="PANTHER" id="PTHR13318:SF95">
    <property type="entry name" value="F-BOX PROTEIN YLR352W"/>
    <property type="match status" value="1"/>
</dbReference>
<organism evidence="1 2">
    <name type="scientific">Jimgerdemannia flammicorona</name>
    <dbReference type="NCBI Taxonomy" id="994334"/>
    <lineage>
        <taxon>Eukaryota</taxon>
        <taxon>Fungi</taxon>
        <taxon>Fungi incertae sedis</taxon>
        <taxon>Mucoromycota</taxon>
        <taxon>Mucoromycotina</taxon>
        <taxon>Endogonomycetes</taxon>
        <taxon>Endogonales</taxon>
        <taxon>Endogonaceae</taxon>
        <taxon>Jimgerdemannia</taxon>
    </lineage>
</organism>
<dbReference type="AlphaFoldDB" id="A0A433Q1U4"/>
<dbReference type="GO" id="GO:0019005">
    <property type="term" value="C:SCF ubiquitin ligase complex"/>
    <property type="evidence" value="ECO:0007669"/>
    <property type="project" value="TreeGrafter"/>
</dbReference>
<dbReference type="EMBL" id="RBNJ01018593">
    <property type="protein sequence ID" value="RUS23781.1"/>
    <property type="molecule type" value="Genomic_DNA"/>
</dbReference>
<evidence type="ECO:0000313" key="1">
    <source>
        <dbReference type="EMBL" id="RUS23781.1"/>
    </source>
</evidence>
<dbReference type="Gene3D" id="3.80.10.10">
    <property type="entry name" value="Ribonuclease Inhibitor"/>
    <property type="match status" value="1"/>
</dbReference>
<sequence length="423" mass="47613">MPRLPTEVWSAICTTFDDDNYNVIAHHRRKTDIYNLSLVSHEVRHAALGVMWKTLGFGSSAPDILERLSLSLCEEQSRNPTGRARFIRVIRVFFDADFGVDEPSAGGTLGIVHYFRSRFEQPEQPTCFLALTRILRLLSSNQLQKLHVWLGESYHTIHGRQSSNLADLFFYTLALNVKNIQLEPCSMYTAAILDQMPDSVRSLSLLSYTDNTADNSTIKAHSPKNLGRITSLPNLRDIELKDLSGPNLSDQFIHGLRSWRNLQTLKLHRSCFGDDVTDAIAGCCPAMKTLEIVADVSEEEPEGYPSEAPFLRIIDGCPLLERLVLGSIGSLTDVFLAHCASRARGLCVLEIKGSPMTGAGVVDVSGWKELQVLVIESSALYDWRLRETRKSMDTAFIKLVREQCTMLKHRQIGEQIVPHYFYR</sequence>
<proteinExistence type="predicted"/>
<dbReference type="SUPFAM" id="SSF52047">
    <property type="entry name" value="RNI-like"/>
    <property type="match status" value="1"/>
</dbReference>
<dbReference type="Proteomes" id="UP000274822">
    <property type="component" value="Unassembled WGS sequence"/>
</dbReference>
<accession>A0A433Q1U4</accession>
<keyword evidence="2" id="KW-1185">Reference proteome</keyword>
<reference evidence="1 2" key="1">
    <citation type="journal article" date="2018" name="New Phytol.">
        <title>Phylogenomics of Endogonaceae and evolution of mycorrhizas within Mucoromycota.</title>
        <authorList>
            <person name="Chang Y."/>
            <person name="Desiro A."/>
            <person name="Na H."/>
            <person name="Sandor L."/>
            <person name="Lipzen A."/>
            <person name="Clum A."/>
            <person name="Barry K."/>
            <person name="Grigoriev I.V."/>
            <person name="Martin F.M."/>
            <person name="Stajich J.E."/>
            <person name="Smith M.E."/>
            <person name="Bonito G."/>
            <person name="Spatafora J.W."/>
        </authorList>
    </citation>
    <scope>NUCLEOTIDE SEQUENCE [LARGE SCALE GENOMIC DNA]</scope>
    <source>
        <strain evidence="1 2">AD002</strain>
    </source>
</reference>
<gene>
    <name evidence="1" type="ORF">BC938DRAFT_474633</name>
</gene>
<protein>
    <recommendedName>
        <fullName evidence="3">F-box domain-containing protein</fullName>
    </recommendedName>
</protein>